<feature type="compositionally biased region" description="Polar residues" evidence="10">
    <location>
        <begin position="111"/>
        <end position="120"/>
    </location>
</feature>
<dbReference type="Gene3D" id="3.30.50.10">
    <property type="entry name" value="Erythroid Transcription Factor GATA-1, subunit A"/>
    <property type="match status" value="1"/>
</dbReference>
<dbReference type="GO" id="GO:0005634">
    <property type="term" value="C:nucleus"/>
    <property type="evidence" value="ECO:0007669"/>
    <property type="project" value="TreeGrafter"/>
</dbReference>
<evidence type="ECO:0000256" key="10">
    <source>
        <dbReference type="SAM" id="MobiDB-lite"/>
    </source>
</evidence>
<keyword evidence="13" id="KW-1185">Reference proteome</keyword>
<feature type="region of interest" description="Disordered" evidence="10">
    <location>
        <begin position="100"/>
        <end position="158"/>
    </location>
</feature>
<keyword evidence="5" id="KW-0805">Transcription regulation</keyword>
<dbReference type="GO" id="GO:0030154">
    <property type="term" value="P:cell differentiation"/>
    <property type="evidence" value="ECO:0007669"/>
    <property type="project" value="TreeGrafter"/>
</dbReference>
<dbReference type="PANTHER" id="PTHR45658:SF134">
    <property type="entry name" value="GATA TYPE ZINC FINGER TRANSCRIPTION FACTOR FAMILY PROTEIN"/>
    <property type="match status" value="1"/>
</dbReference>
<dbReference type="SMART" id="SM00401">
    <property type="entry name" value="ZnF_GATA"/>
    <property type="match status" value="1"/>
</dbReference>
<evidence type="ECO:0000256" key="5">
    <source>
        <dbReference type="ARBA" id="ARBA00023015"/>
    </source>
</evidence>
<sequence>MTNCFQKKKMGVVEVEPGCCEGIAKGVNIGDDEYQNLIGILDFPMESLEGDDDLGGDWDASKSQSLGPIPTDALMGLSPVPQANTAYLDAPQRVTTPGAAMFKPKQLPNYAKQSSSTSSRNESKLSDSQESGVFQTQSPVSVLESGGSCPGGKSLPIKPDIIVPVRSRSKRARASVFNPWFVMTPISSAAAAMKKTSSYKKPKERRDRLPEESLLSSSASEMTDDSFKQVKEELFHAADGEDDGNSLQQALPTKQCTHCQVTKTPQWREGPMGPKTLCNACGVRYRSGRLFPEYRPLASPTFVPTLHSNSHRKVVELRKKAVVQEDGTIIEAPLSPAPEFTQSLNPRRRVLGTRNRGITHEKDFVYDTCTSPAPEIVPKRRKVIGTTKEASMQETNSLHNTVISQAPEFVETLDSNSSGKYTGMRKKAIMLETDGIPDDAPMSPAPEFVPMSSYLFDFIY</sequence>
<dbReference type="GO" id="GO:0006355">
    <property type="term" value="P:regulation of DNA-templated transcription"/>
    <property type="evidence" value="ECO:0007669"/>
    <property type="project" value="InterPro"/>
</dbReference>
<keyword evidence="6" id="KW-0238">DNA-binding</keyword>
<dbReference type="GO" id="GO:0008270">
    <property type="term" value="F:zinc ion binding"/>
    <property type="evidence" value="ECO:0007669"/>
    <property type="project" value="UniProtKB-KW"/>
</dbReference>
<evidence type="ECO:0000256" key="9">
    <source>
        <dbReference type="PROSITE-ProRule" id="PRU00094"/>
    </source>
</evidence>
<evidence type="ECO:0000259" key="11">
    <source>
        <dbReference type="PROSITE" id="PS50114"/>
    </source>
</evidence>
<dbReference type="InterPro" id="IPR051140">
    <property type="entry name" value="GATA_TF"/>
</dbReference>
<keyword evidence="4" id="KW-0862">Zinc</keyword>
<dbReference type="PANTHER" id="PTHR45658">
    <property type="entry name" value="GATA TRANSCRIPTION FACTOR"/>
    <property type="match status" value="1"/>
</dbReference>
<keyword evidence="7" id="KW-0010">Activator</keyword>
<feature type="compositionally biased region" description="Polar residues" evidence="10">
    <location>
        <begin position="128"/>
        <end position="140"/>
    </location>
</feature>
<reference evidence="12" key="1">
    <citation type="submission" date="2023-03" db="EMBL/GenBank/DDBJ databases">
        <authorList>
            <person name="Julca I."/>
        </authorList>
    </citation>
    <scope>NUCLEOTIDE SEQUENCE</scope>
</reference>
<evidence type="ECO:0000256" key="8">
    <source>
        <dbReference type="ARBA" id="ARBA00023163"/>
    </source>
</evidence>
<evidence type="ECO:0000313" key="13">
    <source>
        <dbReference type="Proteomes" id="UP001161247"/>
    </source>
</evidence>
<gene>
    <name evidence="12" type="ORF">OLC1_LOCUS13837</name>
</gene>
<comment type="similarity">
    <text evidence="1">Belongs to the type IV zinc-finger family. Class A subfamily.</text>
</comment>
<dbReference type="Proteomes" id="UP001161247">
    <property type="component" value="Chromosome 5"/>
</dbReference>
<dbReference type="GO" id="GO:0043565">
    <property type="term" value="F:sequence-specific DNA binding"/>
    <property type="evidence" value="ECO:0007669"/>
    <property type="project" value="InterPro"/>
</dbReference>
<dbReference type="Pfam" id="PF00320">
    <property type="entry name" value="GATA"/>
    <property type="match status" value="1"/>
</dbReference>
<organism evidence="12 13">
    <name type="scientific">Oldenlandia corymbosa var. corymbosa</name>
    <dbReference type="NCBI Taxonomy" id="529605"/>
    <lineage>
        <taxon>Eukaryota</taxon>
        <taxon>Viridiplantae</taxon>
        <taxon>Streptophyta</taxon>
        <taxon>Embryophyta</taxon>
        <taxon>Tracheophyta</taxon>
        <taxon>Spermatophyta</taxon>
        <taxon>Magnoliopsida</taxon>
        <taxon>eudicotyledons</taxon>
        <taxon>Gunneridae</taxon>
        <taxon>Pentapetalae</taxon>
        <taxon>asterids</taxon>
        <taxon>lamiids</taxon>
        <taxon>Gentianales</taxon>
        <taxon>Rubiaceae</taxon>
        <taxon>Rubioideae</taxon>
        <taxon>Spermacoceae</taxon>
        <taxon>Hedyotis-Oldenlandia complex</taxon>
        <taxon>Oldenlandia</taxon>
    </lineage>
</organism>
<dbReference type="EMBL" id="OX459122">
    <property type="protein sequence ID" value="CAI9105056.1"/>
    <property type="molecule type" value="Genomic_DNA"/>
</dbReference>
<dbReference type="SUPFAM" id="SSF57716">
    <property type="entry name" value="Glucocorticoid receptor-like (DNA-binding domain)"/>
    <property type="match status" value="1"/>
</dbReference>
<evidence type="ECO:0000256" key="2">
    <source>
        <dbReference type="ARBA" id="ARBA00022723"/>
    </source>
</evidence>
<dbReference type="CDD" id="cd00202">
    <property type="entry name" value="ZnF_GATA"/>
    <property type="match status" value="1"/>
</dbReference>
<keyword evidence="3 9" id="KW-0863">Zinc-finger</keyword>
<feature type="compositionally biased region" description="Low complexity" evidence="10">
    <location>
        <begin position="212"/>
        <end position="221"/>
    </location>
</feature>
<evidence type="ECO:0000256" key="4">
    <source>
        <dbReference type="ARBA" id="ARBA00022833"/>
    </source>
</evidence>
<proteinExistence type="inferred from homology"/>
<protein>
    <submittedName>
        <fullName evidence="12">OLC1v1003902C2</fullName>
    </submittedName>
</protein>
<dbReference type="AlphaFoldDB" id="A0AAV1DB09"/>
<dbReference type="PROSITE" id="PS00344">
    <property type="entry name" value="GATA_ZN_FINGER_1"/>
    <property type="match status" value="1"/>
</dbReference>
<evidence type="ECO:0000256" key="6">
    <source>
        <dbReference type="ARBA" id="ARBA00023125"/>
    </source>
</evidence>
<accession>A0AAV1DB09</accession>
<keyword evidence="2" id="KW-0479">Metal-binding</keyword>
<dbReference type="PROSITE" id="PS50114">
    <property type="entry name" value="GATA_ZN_FINGER_2"/>
    <property type="match status" value="1"/>
</dbReference>
<evidence type="ECO:0000256" key="7">
    <source>
        <dbReference type="ARBA" id="ARBA00023159"/>
    </source>
</evidence>
<dbReference type="FunFam" id="3.30.50.10:FF:000018">
    <property type="entry name" value="GATA transcription factor"/>
    <property type="match status" value="1"/>
</dbReference>
<dbReference type="InterPro" id="IPR000679">
    <property type="entry name" value="Znf_GATA"/>
</dbReference>
<name>A0AAV1DB09_OLDCO</name>
<keyword evidence="8" id="KW-0804">Transcription</keyword>
<evidence type="ECO:0000256" key="1">
    <source>
        <dbReference type="ARBA" id="ARBA00005694"/>
    </source>
</evidence>
<evidence type="ECO:0000256" key="3">
    <source>
        <dbReference type="ARBA" id="ARBA00022771"/>
    </source>
</evidence>
<dbReference type="InterPro" id="IPR013088">
    <property type="entry name" value="Znf_NHR/GATA"/>
</dbReference>
<evidence type="ECO:0000313" key="12">
    <source>
        <dbReference type="EMBL" id="CAI9105056.1"/>
    </source>
</evidence>
<feature type="domain" description="GATA-type" evidence="11">
    <location>
        <begin position="250"/>
        <end position="286"/>
    </location>
</feature>
<feature type="region of interest" description="Disordered" evidence="10">
    <location>
        <begin position="192"/>
        <end position="222"/>
    </location>
</feature>